<protein>
    <recommendedName>
        <fullName evidence="6">Htaa protein</fullName>
    </recommendedName>
</protein>
<dbReference type="Proteomes" id="UP000656804">
    <property type="component" value="Unassembled WGS sequence"/>
</dbReference>
<organism evidence="4 5">
    <name type="scientific">Nocardioides acrostichi</name>
    <dbReference type="NCBI Taxonomy" id="2784339"/>
    <lineage>
        <taxon>Bacteria</taxon>
        <taxon>Bacillati</taxon>
        <taxon>Actinomycetota</taxon>
        <taxon>Actinomycetes</taxon>
        <taxon>Propionibacteriales</taxon>
        <taxon>Nocardioidaceae</taxon>
        <taxon>Nocardioides</taxon>
    </lineage>
</organism>
<evidence type="ECO:0000313" key="4">
    <source>
        <dbReference type="EMBL" id="MBF4161085.1"/>
    </source>
</evidence>
<dbReference type="AlphaFoldDB" id="A0A930UZT8"/>
<feature type="chain" id="PRO_5038498062" description="Htaa protein" evidence="3">
    <location>
        <begin position="32"/>
        <end position="379"/>
    </location>
</feature>
<sequence length="379" mass="38502">MQRLIRSVTGAAVVLGLALALGAAASPPAAADQGAVVTVAGPGGASIDPTYATTLTVSGRGFQSIRGGHGGIYVFFGTVRAGWRPSQGGATGADYFYVPDSEAKDNAGYQRYVAFPGSDTAASANGGVISADGRWSTTLTVPGAVFTTVDRDGATRRVDCRQVTCGVITIGAHGVTNARNETFTPVRVRDLGAATASTPTAGSGTPSAAATPASEASTETSGQPSTSPAPARSERGPALLQVDRASARAGGVLSFRASGLPAGRQVVAVFDDGLSANGPFLVGDDGRLAGVVTLPATVRAGTHELRLYGLERAEPAVRFAVTSAEETELGTAAQRDTDRVSSVVGSAGVWFFVLSSLVLVAALLRAGLDWRRVRVARRA</sequence>
<keyword evidence="5" id="KW-1185">Reference proteome</keyword>
<evidence type="ECO:0000256" key="3">
    <source>
        <dbReference type="SAM" id="SignalP"/>
    </source>
</evidence>
<feature type="transmembrane region" description="Helical" evidence="2">
    <location>
        <begin position="347"/>
        <end position="368"/>
    </location>
</feature>
<evidence type="ECO:0000313" key="5">
    <source>
        <dbReference type="Proteomes" id="UP000656804"/>
    </source>
</evidence>
<evidence type="ECO:0000256" key="1">
    <source>
        <dbReference type="SAM" id="MobiDB-lite"/>
    </source>
</evidence>
<accession>A0A930UZT8</accession>
<keyword evidence="3" id="KW-0732">Signal</keyword>
<evidence type="ECO:0000256" key="2">
    <source>
        <dbReference type="SAM" id="Phobius"/>
    </source>
</evidence>
<dbReference type="RefSeq" id="WP_194502352.1">
    <property type="nucleotide sequence ID" value="NZ_JADIVZ010000002.1"/>
</dbReference>
<evidence type="ECO:0008006" key="6">
    <source>
        <dbReference type="Google" id="ProtNLM"/>
    </source>
</evidence>
<dbReference type="Gene3D" id="2.60.40.230">
    <property type="entry name" value="Neocarzinostatin-like"/>
    <property type="match status" value="1"/>
</dbReference>
<keyword evidence="2" id="KW-1133">Transmembrane helix</keyword>
<comment type="caution">
    <text evidence="4">The sequence shown here is derived from an EMBL/GenBank/DDBJ whole genome shotgun (WGS) entry which is preliminary data.</text>
</comment>
<dbReference type="EMBL" id="JADIVZ010000002">
    <property type="protein sequence ID" value="MBF4161085.1"/>
    <property type="molecule type" value="Genomic_DNA"/>
</dbReference>
<feature type="region of interest" description="Disordered" evidence="1">
    <location>
        <begin position="195"/>
        <end position="235"/>
    </location>
</feature>
<reference evidence="4" key="1">
    <citation type="submission" date="2020-11" db="EMBL/GenBank/DDBJ databases">
        <title>Nocardioides sp. CBS4Y-1, whole genome shotgun sequence.</title>
        <authorList>
            <person name="Tuo L."/>
        </authorList>
    </citation>
    <scope>NUCLEOTIDE SEQUENCE</scope>
    <source>
        <strain evidence="4">CBS4Y-1</strain>
    </source>
</reference>
<proteinExistence type="predicted"/>
<name>A0A930UZT8_9ACTN</name>
<keyword evidence="2" id="KW-0472">Membrane</keyword>
<feature type="signal peptide" evidence="3">
    <location>
        <begin position="1"/>
        <end position="31"/>
    </location>
</feature>
<gene>
    <name evidence="4" type="ORF">ISG29_05235</name>
</gene>
<feature type="compositionally biased region" description="Low complexity" evidence="1">
    <location>
        <begin position="195"/>
        <end position="222"/>
    </location>
</feature>
<keyword evidence="2" id="KW-0812">Transmembrane</keyword>